<evidence type="ECO:0000313" key="1">
    <source>
        <dbReference type="EMBL" id="CEG35946.1"/>
    </source>
</evidence>
<name>A0A0P1A5T3_PLAHL</name>
<protein>
    <submittedName>
        <fullName evidence="1">Uncharacterized protein</fullName>
    </submittedName>
</protein>
<dbReference type="Proteomes" id="UP000054928">
    <property type="component" value="Unassembled WGS sequence"/>
</dbReference>
<dbReference type="EMBL" id="CCYD01000109">
    <property type="protein sequence ID" value="CEG35946.1"/>
    <property type="molecule type" value="Genomic_DNA"/>
</dbReference>
<evidence type="ECO:0000313" key="2">
    <source>
        <dbReference type="Proteomes" id="UP000054928"/>
    </source>
</evidence>
<proteinExistence type="predicted"/>
<dbReference type="GeneID" id="36395324"/>
<keyword evidence="2" id="KW-1185">Reference proteome</keyword>
<accession>A0A0P1A5T3</accession>
<sequence>MILGITRTVKVGHSSCIKPSSVQLYLHIRRLSPRALLESEAEMSQISNLCNLDLRHCN</sequence>
<reference evidence="2" key="1">
    <citation type="submission" date="2014-09" db="EMBL/GenBank/DDBJ databases">
        <authorList>
            <person name="Sharma Rahul"/>
            <person name="Thines Marco"/>
        </authorList>
    </citation>
    <scope>NUCLEOTIDE SEQUENCE [LARGE SCALE GENOMIC DNA]</scope>
</reference>
<organism evidence="1 2">
    <name type="scientific">Plasmopara halstedii</name>
    <name type="common">Downy mildew of sunflower</name>
    <dbReference type="NCBI Taxonomy" id="4781"/>
    <lineage>
        <taxon>Eukaryota</taxon>
        <taxon>Sar</taxon>
        <taxon>Stramenopiles</taxon>
        <taxon>Oomycota</taxon>
        <taxon>Peronosporomycetes</taxon>
        <taxon>Peronosporales</taxon>
        <taxon>Peronosporaceae</taxon>
        <taxon>Plasmopara</taxon>
    </lineage>
</organism>
<dbReference type="AlphaFoldDB" id="A0A0P1A5T3"/>
<dbReference type="RefSeq" id="XP_024572315.1">
    <property type="nucleotide sequence ID" value="XM_024729825.1"/>
</dbReference>